<evidence type="ECO:0000313" key="4">
    <source>
        <dbReference type="EMBL" id="KAK2070032.1"/>
    </source>
</evidence>
<dbReference type="PANTHER" id="PTHR45662">
    <property type="entry name" value="PHOSPHATIDYLINOSITIDE PHOSPHATASE SAC1"/>
    <property type="match status" value="1"/>
</dbReference>
<dbReference type="InterPro" id="IPR034753">
    <property type="entry name" value="hSac2"/>
</dbReference>
<feature type="domain" description="HSac2" evidence="3">
    <location>
        <begin position="708"/>
        <end position="858"/>
    </location>
</feature>
<evidence type="ECO:0000313" key="5">
    <source>
        <dbReference type="Proteomes" id="UP001217918"/>
    </source>
</evidence>
<evidence type="ECO:0000259" key="2">
    <source>
        <dbReference type="PROSITE" id="PS50275"/>
    </source>
</evidence>
<evidence type="ECO:0000259" key="3">
    <source>
        <dbReference type="PROSITE" id="PS51791"/>
    </source>
</evidence>
<feature type="region of interest" description="Disordered" evidence="1">
    <location>
        <begin position="217"/>
        <end position="237"/>
    </location>
</feature>
<feature type="region of interest" description="Disordered" evidence="1">
    <location>
        <begin position="887"/>
        <end position="906"/>
    </location>
</feature>
<protein>
    <submittedName>
        <fullName evidence="4">Uncharacterized protein</fullName>
    </submittedName>
</protein>
<evidence type="ECO:0000256" key="1">
    <source>
        <dbReference type="SAM" id="MobiDB-lite"/>
    </source>
</evidence>
<reference evidence="4" key="1">
    <citation type="journal article" date="2023" name="Mol. Plant Microbe Interact.">
        <title>Elucidating the Obligate Nature and Biological Capacity of an Invasive Fungal Corn Pathogen.</title>
        <authorList>
            <person name="MacCready J.S."/>
            <person name="Roggenkamp E.M."/>
            <person name="Gdanetz K."/>
            <person name="Chilvers M.I."/>
        </authorList>
    </citation>
    <scope>NUCLEOTIDE SEQUENCE</scope>
    <source>
        <strain evidence="4">PM02</strain>
    </source>
</reference>
<feature type="region of interest" description="Disordered" evidence="1">
    <location>
        <begin position="127"/>
        <end position="156"/>
    </location>
</feature>
<comment type="caution">
    <text evidence="4">The sequence shown here is derived from an EMBL/GenBank/DDBJ whole genome shotgun (WGS) entry which is preliminary data.</text>
</comment>
<proteinExistence type="predicted"/>
<dbReference type="AlphaFoldDB" id="A0AAD9I3W3"/>
<feature type="domain" description="SAC" evidence="2">
    <location>
        <begin position="268"/>
        <end position="638"/>
    </location>
</feature>
<dbReference type="GO" id="GO:0005783">
    <property type="term" value="C:endoplasmic reticulum"/>
    <property type="evidence" value="ECO:0007669"/>
    <property type="project" value="TreeGrafter"/>
</dbReference>
<feature type="region of interest" description="Disordered" evidence="1">
    <location>
        <begin position="363"/>
        <end position="384"/>
    </location>
</feature>
<dbReference type="InterPro" id="IPR002013">
    <property type="entry name" value="SAC_dom"/>
</dbReference>
<dbReference type="Proteomes" id="UP001217918">
    <property type="component" value="Unassembled WGS sequence"/>
</dbReference>
<dbReference type="Pfam" id="PF02383">
    <property type="entry name" value="Syja_N"/>
    <property type="match status" value="1"/>
</dbReference>
<organism evidence="4 5">
    <name type="scientific">Phyllachora maydis</name>
    <dbReference type="NCBI Taxonomy" id="1825666"/>
    <lineage>
        <taxon>Eukaryota</taxon>
        <taxon>Fungi</taxon>
        <taxon>Dikarya</taxon>
        <taxon>Ascomycota</taxon>
        <taxon>Pezizomycotina</taxon>
        <taxon>Sordariomycetes</taxon>
        <taxon>Sordariomycetidae</taxon>
        <taxon>Phyllachorales</taxon>
        <taxon>Phyllachoraceae</taxon>
        <taxon>Phyllachora</taxon>
    </lineage>
</organism>
<dbReference type="PANTHER" id="PTHR45662:SF7">
    <property type="entry name" value="SACI DOMAIN PROTEIN (AFU_ORTHOLOGUE AFUA_1G15890)"/>
    <property type="match status" value="1"/>
</dbReference>
<dbReference type="InterPro" id="IPR022158">
    <property type="entry name" value="Inositol_phosphatase"/>
</dbReference>
<accession>A0AAD9I3W3</accession>
<keyword evidence="5" id="KW-1185">Reference proteome</keyword>
<dbReference type="GO" id="GO:0046856">
    <property type="term" value="P:phosphatidylinositol dephosphorylation"/>
    <property type="evidence" value="ECO:0007669"/>
    <property type="project" value="TreeGrafter"/>
</dbReference>
<dbReference type="PROSITE" id="PS50275">
    <property type="entry name" value="SAC"/>
    <property type="match status" value="1"/>
</dbReference>
<dbReference type="PROSITE" id="PS51791">
    <property type="entry name" value="HSAC2"/>
    <property type="match status" value="1"/>
</dbReference>
<feature type="compositionally biased region" description="Basic and acidic residues" evidence="1">
    <location>
        <begin position="127"/>
        <end position="147"/>
    </location>
</feature>
<dbReference type="Pfam" id="PF12456">
    <property type="entry name" value="hSac2"/>
    <property type="match status" value="1"/>
</dbReference>
<name>A0AAD9I3W3_9PEZI</name>
<gene>
    <name evidence="4" type="ORF">P8C59_004567</name>
</gene>
<dbReference type="GO" id="GO:0043812">
    <property type="term" value="F:phosphatidylinositol-4-phosphate phosphatase activity"/>
    <property type="evidence" value="ECO:0007669"/>
    <property type="project" value="TreeGrafter"/>
</dbReference>
<sequence>MPVLARKIIICAAVDGLILQPTHGSRDQRPIPPVRVRYGDGSISSVSRDGVPDISQPNSSFEAHGVVGLLTVFRYNYLVSITRRQQVAQIRGVPVYVVTEVALTPCSSQKDAGEAVASTALSLGKADADKTPDVDAATEADHDDTRSETGTIDSVVDYAPEPSGAADWPAALSQNSSRSSIAEDVIGRRGSYGRFAQRWFSKSGWALGQKRSMGLSPEKALADSGGDAGPANTAIPDGARITEDAAGSDAARNLLPKFLRTTQILFGSSRSFYFSYDHDLTRSLKNPQTPDTPLFPMHNHVDPEYFWNRNILQPFIDAGIDSLALPLMQGFVGQRTFVVDRHPPQEDDGPGKDSVEMADFARRASGAGSPPDQGTPDPGASEKRFNITVVSRRSTQRAGLRYLRRGVDDAGYAANNVETEQMLSPADATRDPAARVYSFTQVRGSIPLFFTQSPFSLKPAPVVQHSAEANFAAMSKHFERLRRRYGGLQVVNLVEKHGTEAQIGEQFEKNVDRINKAAQWEDDLVPFEWFDFHAACRGMKFENVSLLLQTLGSRLDGFGSTVVVHDKLAAQQSGVFRTNCMDCLDRTNVCQSSFAKFMLDAQLKEQGFEMGAQADQVNAWFNTLWADNGDAISRQYASTNAMKGDYTRTKKRDYRGALTDAGLSLTRLFNGMFNDYFLQATIDFLLGNVTSLVFEEFEDNMMTKDPAVSMQKVREQAIEMCRSRLVADDSEEFTGGWTLLTPVVANTVKGHPFEEAVLLLTDSAVYLCRIDWSLDKVSSFERVELSHVQSIKFGAYITSTLTPAQSDEVRNVGLVIDYTPSDTDETRVNTRSLSTNSDAFDETVGGEARQPSGIGGVVGRRRALHVATAGPARKRLALKALQSQSSIADPSVRAQGGSNGAAGTTSTRLTEIQQVVLITSEIERLTVKSQPELAGKKPGEVRLVEEGDIVSLAEAKRDTGVLQQLGHSLKKLVWA</sequence>
<dbReference type="EMBL" id="JAQQPM010000003">
    <property type="protein sequence ID" value="KAK2070032.1"/>
    <property type="molecule type" value="Genomic_DNA"/>
</dbReference>